<organism evidence="1 2">
    <name type="scientific">Paenibacillus alvei</name>
    <name type="common">Bacillus alvei</name>
    <dbReference type="NCBI Taxonomy" id="44250"/>
    <lineage>
        <taxon>Bacteria</taxon>
        <taxon>Bacillati</taxon>
        <taxon>Bacillota</taxon>
        <taxon>Bacilli</taxon>
        <taxon>Bacillales</taxon>
        <taxon>Paenibacillaceae</taxon>
        <taxon>Paenibacillus</taxon>
    </lineage>
</organism>
<dbReference type="EMBL" id="LS992241">
    <property type="protein sequence ID" value="SYX81981.1"/>
    <property type="molecule type" value="Genomic_DNA"/>
</dbReference>
<dbReference type="RefSeq" id="WP_138184490.1">
    <property type="nucleotide sequence ID" value="NZ_LS992241.1"/>
</dbReference>
<gene>
    <name evidence="1" type="ORF">PBLR_10401</name>
</gene>
<accession>A0A383R5P2</accession>
<proteinExistence type="predicted"/>
<reference evidence="2" key="1">
    <citation type="submission" date="2018-08" db="EMBL/GenBank/DDBJ databases">
        <authorList>
            <person name="Chevrot R."/>
        </authorList>
    </citation>
    <scope>NUCLEOTIDE SEQUENCE [LARGE SCALE GENOMIC DNA]</scope>
</reference>
<evidence type="ECO:0000313" key="1">
    <source>
        <dbReference type="EMBL" id="SYX81981.1"/>
    </source>
</evidence>
<dbReference type="AlphaFoldDB" id="A0A383R5P2"/>
<name>A0A383R5P2_PAEAL</name>
<evidence type="ECO:0000313" key="2">
    <source>
        <dbReference type="Proteomes" id="UP000304148"/>
    </source>
</evidence>
<protein>
    <submittedName>
        <fullName evidence="1">Uncharacterized protein</fullName>
    </submittedName>
</protein>
<dbReference type="Proteomes" id="UP000304148">
    <property type="component" value="Chromosome"/>
</dbReference>
<sequence>MVPVPIDETFIRLLCGRPVCVVMQNGDQYVGRLTSCERGKLILNGDIVTTSHASAVSVEPSPVKKHRGKKKNRQLQVADTSTQAYTSAFDPYRASPFFPGGRLALDLGLVSLFFLLFI</sequence>